<feature type="compositionally biased region" description="Polar residues" evidence="1">
    <location>
        <begin position="481"/>
        <end position="501"/>
    </location>
</feature>
<reference evidence="2 3" key="1">
    <citation type="submission" date="2024-02" db="EMBL/GenBank/DDBJ databases">
        <title>A draft genome for the cacao thread blight pathogen Marasmius crinis-equi.</title>
        <authorList>
            <person name="Cohen S.P."/>
            <person name="Baruah I.K."/>
            <person name="Amoako-Attah I."/>
            <person name="Bukari Y."/>
            <person name="Meinhardt L.W."/>
            <person name="Bailey B.A."/>
        </authorList>
    </citation>
    <scope>NUCLEOTIDE SEQUENCE [LARGE SCALE GENOMIC DNA]</scope>
    <source>
        <strain evidence="2 3">GH-76</strain>
    </source>
</reference>
<feature type="compositionally biased region" description="Polar residues" evidence="1">
    <location>
        <begin position="750"/>
        <end position="805"/>
    </location>
</feature>
<evidence type="ECO:0000313" key="3">
    <source>
        <dbReference type="Proteomes" id="UP001465976"/>
    </source>
</evidence>
<feature type="compositionally biased region" description="Gly residues" evidence="1">
    <location>
        <begin position="811"/>
        <end position="820"/>
    </location>
</feature>
<evidence type="ECO:0000256" key="1">
    <source>
        <dbReference type="SAM" id="MobiDB-lite"/>
    </source>
</evidence>
<organism evidence="2 3">
    <name type="scientific">Marasmius crinis-equi</name>
    <dbReference type="NCBI Taxonomy" id="585013"/>
    <lineage>
        <taxon>Eukaryota</taxon>
        <taxon>Fungi</taxon>
        <taxon>Dikarya</taxon>
        <taxon>Basidiomycota</taxon>
        <taxon>Agaricomycotina</taxon>
        <taxon>Agaricomycetes</taxon>
        <taxon>Agaricomycetidae</taxon>
        <taxon>Agaricales</taxon>
        <taxon>Marasmiineae</taxon>
        <taxon>Marasmiaceae</taxon>
        <taxon>Marasmius</taxon>
    </lineage>
</organism>
<feature type="compositionally biased region" description="Low complexity" evidence="1">
    <location>
        <begin position="831"/>
        <end position="851"/>
    </location>
</feature>
<feature type="compositionally biased region" description="Low complexity" evidence="1">
    <location>
        <begin position="535"/>
        <end position="549"/>
    </location>
</feature>
<proteinExistence type="predicted"/>
<feature type="compositionally biased region" description="Pro residues" evidence="1">
    <location>
        <begin position="550"/>
        <end position="560"/>
    </location>
</feature>
<gene>
    <name evidence="2" type="ORF">V5O48_008101</name>
</gene>
<feature type="compositionally biased region" description="Low complexity" evidence="1">
    <location>
        <begin position="561"/>
        <end position="574"/>
    </location>
</feature>
<feature type="compositionally biased region" description="Low complexity" evidence="1">
    <location>
        <begin position="442"/>
        <end position="453"/>
    </location>
</feature>
<feature type="compositionally biased region" description="Low complexity" evidence="1">
    <location>
        <begin position="897"/>
        <end position="921"/>
    </location>
</feature>
<evidence type="ECO:0000313" key="2">
    <source>
        <dbReference type="EMBL" id="KAL0573837.1"/>
    </source>
</evidence>
<feature type="compositionally biased region" description="Low complexity" evidence="1">
    <location>
        <begin position="724"/>
        <end position="741"/>
    </location>
</feature>
<accession>A0ABR3FF63</accession>
<feature type="compositionally biased region" description="Pro residues" evidence="1">
    <location>
        <begin position="859"/>
        <end position="868"/>
    </location>
</feature>
<comment type="caution">
    <text evidence="2">The sequence shown here is derived from an EMBL/GenBank/DDBJ whole genome shotgun (WGS) entry which is preliminary data.</text>
</comment>
<feature type="region of interest" description="Disordered" evidence="1">
    <location>
        <begin position="410"/>
        <end position="921"/>
    </location>
</feature>
<sequence>MSSGGRPTVDLWPDVSDYSTSELYPAPGLKHKNGDQAMLYSSRHPQTVQRHFHWMARHGIDGAFLQRFAGQCDTENGSQGLRRLRDEIGDRVKDAAEKEGRVFAIMYDVSGVPPERVARILETDWLHLSRDKQILDSPNYLKEKGKPVVALWGFGFDGRKHTPGLVRQVVETIRRITPGGAYVMAGTPTHWRTATEDADRNPDFLDVWLNDFDAISPWMVGRLRNNDDVERFAEYTMKPDIELLRKRHEEGKRKVDYIPVIYPGFSGLNLSEGRWGFNDIKREGGRFFWKQIFSVKRLGVRSIYGAMWDEYDEGTALIPVVEKARLLPDGGKYPFLALDADGYDIPADWYMKICGFAAEGLRSERMIHETFPSKELQDYWSSRPRYEEQSVDEDKVEGSSRQAYEDWLGAQKDSKDEAPPPPYSLEAEEVPVASTSAQPQGSSTAASAPSVPAEFAPTPLPAAISSVIASHQSSAPPSHSNIPEPQSQEPQVPNSDVTSLANDLARQAISSSPSPAPPQSPAILGSSPVPPLHPSHPSVGAGSSAASPSSRPPLSPPPSHPSSRPRPNLASRPSTRPHPPEETRPPSQLANRPEASPGLPQGPQFPSPQTQPQTQWPPAEWGINRPPTSQAPYRPYSRPSPSPQPPQQDYVAPGHGLGDSRPPSAPIPTPPHSAATPQFGPTGPYPDQSYQQESAYTPQSSVSFPQADINPVPVGTSSHNPAMNSYSSSTPSPTFPSNVPSQTHYPFPTGPSSQPQDPYSTYSQSSYNTHGPYTGSPLPSQPYSQHALQGPQTYSPYGPAQQSFPQPDAPGLGGSGGGSYYSGPSYPPPNNSGGYRPSYTQATPPTSTPSPNNLGGGPGPGPWTPPPEGYQQSAPRPSPRPIGTPVQNHSSATPGPYNNSNASYSSSSSSSGSSSFAGSSSFGYAMNAVQKVAGRNTRDQLESLAQTGGKFFGKFK</sequence>
<dbReference type="Proteomes" id="UP001465976">
    <property type="component" value="Unassembled WGS sequence"/>
</dbReference>
<evidence type="ECO:0008006" key="4">
    <source>
        <dbReference type="Google" id="ProtNLM"/>
    </source>
</evidence>
<feature type="compositionally biased region" description="Polar residues" evidence="1">
    <location>
        <begin position="688"/>
        <end position="704"/>
    </location>
</feature>
<dbReference type="Gene3D" id="3.20.20.80">
    <property type="entry name" value="Glycosidases"/>
    <property type="match status" value="1"/>
</dbReference>
<dbReference type="EMBL" id="JBAHYK010000455">
    <property type="protein sequence ID" value="KAL0573837.1"/>
    <property type="molecule type" value="Genomic_DNA"/>
</dbReference>
<protein>
    <recommendedName>
        <fullName evidence="4">Xylosidase/arabinosidase</fullName>
    </recommendedName>
</protein>
<feature type="compositionally biased region" description="Low complexity" evidence="1">
    <location>
        <begin position="469"/>
        <end position="480"/>
    </location>
</feature>
<feature type="compositionally biased region" description="Low complexity" evidence="1">
    <location>
        <begin position="601"/>
        <end position="618"/>
    </location>
</feature>
<dbReference type="CDD" id="cd11576">
    <property type="entry name" value="GH99_GH71_like_2"/>
    <property type="match status" value="1"/>
</dbReference>
<name>A0ABR3FF63_9AGAR</name>
<keyword evidence="3" id="KW-1185">Reference proteome</keyword>